<dbReference type="SUPFAM" id="SSF141371">
    <property type="entry name" value="PilZ domain-like"/>
    <property type="match status" value="1"/>
</dbReference>
<evidence type="ECO:0000313" key="2">
    <source>
        <dbReference type="EMBL" id="SHI24423.1"/>
    </source>
</evidence>
<name>A0A1M5ZKG1_BUTFI</name>
<dbReference type="Proteomes" id="UP000184278">
    <property type="component" value="Unassembled WGS sequence"/>
</dbReference>
<dbReference type="Pfam" id="PF07238">
    <property type="entry name" value="PilZ"/>
    <property type="match status" value="1"/>
</dbReference>
<sequence length="122" mass="13867">MNERRKSKRLSMSGVLMMKSLSGNGPSSEVSIDIQNCSRHGLGFSCPEQLTIGDNYQAELTIWTKEVINVFLQIVRSEKRDDDGYDYGCIFIGMPDSDRQRIAVYETVEELVPHDDDDEDDD</sequence>
<organism evidence="2 3">
    <name type="scientific">Butyrivibrio fibrisolvens DSM 3071</name>
    <dbReference type="NCBI Taxonomy" id="1121131"/>
    <lineage>
        <taxon>Bacteria</taxon>
        <taxon>Bacillati</taxon>
        <taxon>Bacillota</taxon>
        <taxon>Clostridia</taxon>
        <taxon>Lachnospirales</taxon>
        <taxon>Lachnospiraceae</taxon>
        <taxon>Butyrivibrio</taxon>
    </lineage>
</organism>
<dbReference type="InterPro" id="IPR009875">
    <property type="entry name" value="PilZ_domain"/>
</dbReference>
<evidence type="ECO:0000259" key="1">
    <source>
        <dbReference type="Pfam" id="PF07238"/>
    </source>
</evidence>
<gene>
    <name evidence="2" type="ORF">SAMN02745229_02344</name>
</gene>
<proteinExistence type="predicted"/>
<dbReference type="GO" id="GO:0035438">
    <property type="term" value="F:cyclic-di-GMP binding"/>
    <property type="evidence" value="ECO:0007669"/>
    <property type="project" value="InterPro"/>
</dbReference>
<dbReference type="OrthoDB" id="2048971at2"/>
<dbReference type="EMBL" id="FQXK01000019">
    <property type="protein sequence ID" value="SHI24423.1"/>
    <property type="molecule type" value="Genomic_DNA"/>
</dbReference>
<dbReference type="Gene3D" id="2.40.10.220">
    <property type="entry name" value="predicted glycosyltransferase like domains"/>
    <property type="match status" value="1"/>
</dbReference>
<reference evidence="3" key="1">
    <citation type="submission" date="2016-11" db="EMBL/GenBank/DDBJ databases">
        <authorList>
            <person name="Varghese N."/>
            <person name="Submissions S."/>
        </authorList>
    </citation>
    <scope>NUCLEOTIDE SEQUENCE [LARGE SCALE GENOMIC DNA]</scope>
    <source>
        <strain evidence="3">DSM 3071</strain>
    </source>
</reference>
<keyword evidence="3" id="KW-1185">Reference proteome</keyword>
<feature type="domain" description="PilZ" evidence="1">
    <location>
        <begin position="3"/>
        <end position="103"/>
    </location>
</feature>
<dbReference type="RefSeq" id="WP_073387966.1">
    <property type="nucleotide sequence ID" value="NZ_FQXK01000019.1"/>
</dbReference>
<accession>A0A1M5ZKG1</accession>
<dbReference type="AlphaFoldDB" id="A0A1M5ZKG1"/>
<dbReference type="GeneID" id="89510247"/>
<evidence type="ECO:0000313" key="3">
    <source>
        <dbReference type="Proteomes" id="UP000184278"/>
    </source>
</evidence>
<protein>
    <submittedName>
        <fullName evidence="2">PilZ domain-containing protein</fullName>
    </submittedName>
</protein>